<dbReference type="STRING" id="74649.A0A2P6Q4A2"/>
<evidence type="ECO:0000313" key="2">
    <source>
        <dbReference type="EMBL" id="PRQ28974.1"/>
    </source>
</evidence>
<dbReference type="EMBL" id="PDCK01000043">
    <property type="protein sequence ID" value="PRQ28974.1"/>
    <property type="molecule type" value="Genomic_DNA"/>
</dbReference>
<dbReference type="Gene3D" id="1.20.120.20">
    <property type="entry name" value="Apolipoprotein"/>
    <property type="match status" value="1"/>
</dbReference>
<name>A0A2P6Q4A2_ROSCH</name>
<comment type="caution">
    <text evidence="2">The sequence shown here is derived from an EMBL/GenBank/DDBJ whole genome shotgun (WGS) entry which is preliminary data.</text>
</comment>
<gene>
    <name evidence="2" type="ORF">RchiOBHm_Chr5g0008811</name>
</gene>
<dbReference type="OMA" id="FTSAFKF"/>
<protein>
    <submittedName>
        <fullName evidence="2">Uncharacterized protein</fullName>
    </submittedName>
</protein>
<dbReference type="AlphaFoldDB" id="A0A2P6Q4A2"/>
<sequence length="202" mass="21475">MAASNVIFNLSRSSFPQSPASQSLSPSLKTSKVCFTSSSNFSKVGNAAEKSRNSSFRRAYDDKDWSTKAKQTLEDDVEGGKQRFEEMKGAATEYAKDTVENIKDAAATIGEKAKDGSDKVAESAESTKEKVKKYADGATEKTKDAAETITAEAKGNANKAVDSTVSAKDKAYDAAESGAETVKDKVNEGTSKTADAVKNLKL</sequence>
<evidence type="ECO:0000256" key="1">
    <source>
        <dbReference type="SAM" id="MobiDB-lite"/>
    </source>
</evidence>
<feature type="region of interest" description="Disordered" evidence="1">
    <location>
        <begin position="112"/>
        <end position="202"/>
    </location>
</feature>
<dbReference type="OrthoDB" id="6363407at2759"/>
<evidence type="ECO:0000313" key="3">
    <source>
        <dbReference type="Proteomes" id="UP000238479"/>
    </source>
</evidence>
<organism evidence="2 3">
    <name type="scientific">Rosa chinensis</name>
    <name type="common">China rose</name>
    <dbReference type="NCBI Taxonomy" id="74649"/>
    <lineage>
        <taxon>Eukaryota</taxon>
        <taxon>Viridiplantae</taxon>
        <taxon>Streptophyta</taxon>
        <taxon>Embryophyta</taxon>
        <taxon>Tracheophyta</taxon>
        <taxon>Spermatophyta</taxon>
        <taxon>Magnoliopsida</taxon>
        <taxon>eudicotyledons</taxon>
        <taxon>Gunneridae</taxon>
        <taxon>Pentapetalae</taxon>
        <taxon>rosids</taxon>
        <taxon>fabids</taxon>
        <taxon>Rosales</taxon>
        <taxon>Rosaceae</taxon>
        <taxon>Rosoideae</taxon>
        <taxon>Rosoideae incertae sedis</taxon>
        <taxon>Rosa</taxon>
    </lineage>
</organism>
<keyword evidence="3" id="KW-1185">Reference proteome</keyword>
<accession>A0A2P6Q4A2</accession>
<dbReference type="Proteomes" id="UP000238479">
    <property type="component" value="Chromosome 5"/>
</dbReference>
<reference evidence="2 3" key="1">
    <citation type="journal article" date="2018" name="Nat. Genet.">
        <title>The Rosa genome provides new insights in the design of modern roses.</title>
        <authorList>
            <person name="Bendahmane M."/>
        </authorList>
    </citation>
    <scope>NUCLEOTIDE SEQUENCE [LARGE SCALE GENOMIC DNA]</scope>
    <source>
        <strain evidence="3">cv. Old Blush</strain>
    </source>
</reference>
<dbReference type="Gramene" id="PRQ28974">
    <property type="protein sequence ID" value="PRQ28974"/>
    <property type="gene ID" value="RchiOBHm_Chr5g0008811"/>
</dbReference>
<proteinExistence type="predicted"/>
<dbReference type="SUPFAM" id="SSF58113">
    <property type="entry name" value="Apolipoprotein A-I"/>
    <property type="match status" value="1"/>
</dbReference>
<feature type="compositionally biased region" description="Basic and acidic residues" evidence="1">
    <location>
        <begin position="112"/>
        <end position="146"/>
    </location>
</feature>